<feature type="transmembrane region" description="Helical" evidence="6">
    <location>
        <begin position="286"/>
        <end position="306"/>
    </location>
</feature>
<keyword evidence="7" id="KW-1185">Reference proteome</keyword>
<name>A0ABM1PC27_DROAR</name>
<keyword evidence="6" id="KW-0807">Transducer</keyword>
<evidence type="ECO:0000256" key="3">
    <source>
        <dbReference type="ARBA" id="ARBA00022692"/>
    </source>
</evidence>
<dbReference type="RefSeq" id="XP_017864763.1">
    <property type="nucleotide sequence ID" value="XM_018009274.1"/>
</dbReference>
<comment type="caution">
    <text evidence="6">Lacks conserved residue(s) required for the propagation of feature annotation.</text>
</comment>
<dbReference type="InterPro" id="IPR013604">
    <property type="entry name" value="7TM_chemorcpt"/>
</dbReference>
<keyword evidence="4 6" id="KW-1133">Transmembrane helix</keyword>
<evidence type="ECO:0000256" key="5">
    <source>
        <dbReference type="ARBA" id="ARBA00023136"/>
    </source>
</evidence>
<keyword evidence="6 8" id="KW-0675">Receptor</keyword>
<dbReference type="Pfam" id="PF08395">
    <property type="entry name" value="7tm_7"/>
    <property type="match status" value="1"/>
</dbReference>
<feature type="transmembrane region" description="Helical" evidence="6">
    <location>
        <begin position="37"/>
        <end position="58"/>
    </location>
</feature>
<reference evidence="7" key="1">
    <citation type="journal article" date="1997" name="Nucleic Acids Res.">
        <title>tRNAscan-SE: a program for improved detection of transfer RNA genes in genomic sequence.</title>
        <authorList>
            <person name="Lowe T.M."/>
            <person name="Eddy S.R."/>
        </authorList>
    </citation>
    <scope>NUCLEOTIDE SEQUENCE [LARGE SCALE GENOMIC DNA]</scope>
</reference>
<evidence type="ECO:0000256" key="4">
    <source>
        <dbReference type="ARBA" id="ARBA00022989"/>
    </source>
</evidence>
<evidence type="ECO:0000256" key="2">
    <source>
        <dbReference type="ARBA" id="ARBA00022475"/>
    </source>
</evidence>
<organism evidence="7 8">
    <name type="scientific">Drosophila arizonae</name>
    <name type="common">Fruit fly</name>
    <dbReference type="NCBI Taxonomy" id="7263"/>
    <lineage>
        <taxon>Eukaryota</taxon>
        <taxon>Metazoa</taxon>
        <taxon>Ecdysozoa</taxon>
        <taxon>Arthropoda</taxon>
        <taxon>Hexapoda</taxon>
        <taxon>Insecta</taxon>
        <taxon>Pterygota</taxon>
        <taxon>Neoptera</taxon>
        <taxon>Endopterygota</taxon>
        <taxon>Diptera</taxon>
        <taxon>Brachycera</taxon>
        <taxon>Muscomorpha</taxon>
        <taxon>Ephydroidea</taxon>
        <taxon>Drosophilidae</taxon>
        <taxon>Drosophila</taxon>
    </lineage>
</organism>
<dbReference type="GeneID" id="108615042"/>
<evidence type="ECO:0000256" key="6">
    <source>
        <dbReference type="RuleBase" id="RU363108"/>
    </source>
</evidence>
<keyword evidence="5 6" id="KW-0472">Membrane</keyword>
<comment type="function">
    <text evidence="6">Gustatory receptor which mediates acceptance or avoidance behavior, depending on its substrates.</text>
</comment>
<evidence type="ECO:0000256" key="1">
    <source>
        <dbReference type="ARBA" id="ARBA00004651"/>
    </source>
</evidence>
<feature type="transmembrane region" description="Helical" evidence="6">
    <location>
        <begin position="351"/>
        <end position="370"/>
    </location>
</feature>
<comment type="subcellular location">
    <subcellularLocation>
        <location evidence="1 6">Cell membrane</location>
        <topology evidence="1 6">Multi-pass membrane protein</topology>
    </subcellularLocation>
</comment>
<feature type="transmembrane region" description="Helical" evidence="6">
    <location>
        <begin position="70"/>
        <end position="91"/>
    </location>
</feature>
<dbReference type="Proteomes" id="UP000694904">
    <property type="component" value="Chromosome 5"/>
</dbReference>
<keyword evidence="3 6" id="KW-0812">Transmembrane</keyword>
<proteinExistence type="inferred from homology"/>
<accession>A0ABM1PC27</accession>
<feature type="transmembrane region" description="Helical" evidence="6">
    <location>
        <begin position="242"/>
        <end position="266"/>
    </location>
</feature>
<evidence type="ECO:0000313" key="7">
    <source>
        <dbReference type="Proteomes" id="UP000694904"/>
    </source>
</evidence>
<keyword evidence="2 6" id="KW-1003">Cell membrane</keyword>
<reference evidence="8" key="3">
    <citation type="submission" date="2025-08" db="UniProtKB">
        <authorList>
            <consortium name="RefSeq"/>
        </authorList>
    </citation>
    <scope>IDENTIFICATION</scope>
    <source>
        <tissue evidence="8">Whole organism</tissue>
    </source>
</reference>
<reference evidence="7" key="2">
    <citation type="journal article" date="2016" name="G3 (Bethesda)">
        <title>Genome Evolution in Three Species of Cactophilic Drosophila.</title>
        <authorList>
            <person name="Sanchez-Flores A."/>
            <person name="Penazola F."/>
            <person name="Carpinteyro-Ponce J."/>
            <person name="Nazario-Yepiz N."/>
            <person name="Abreu-Goodger C."/>
            <person name="Machado C.A."/>
            <person name="Markow T.A."/>
        </authorList>
    </citation>
    <scope>NUCLEOTIDE SEQUENCE [LARGE SCALE GENOMIC DNA]</scope>
</reference>
<comment type="similarity">
    <text evidence="6">Belongs to the insect chemoreceptor superfamily. Gustatory receptor (GR) family.</text>
</comment>
<gene>
    <name evidence="8" type="primary">LOC108615042</name>
</gene>
<evidence type="ECO:0000313" key="8">
    <source>
        <dbReference type="RefSeq" id="XP_017864763.1"/>
    </source>
</evidence>
<sequence length="380" mass="44300">MVGEFLLRICQSYSIFLGVSSYFRVSKNYRETWLTRGYVLVVNALTLSLLPLVFWLSAQYVRIASWFPNLLTYTTYILYTVSYATIAYTLISRSCRDKALLEVDRIVQRLNRKIAQDVRIGQSVGSRLGHLHSLKLGSVLFVCVASFLACLTIPNTPKLSVLLCVFLYSNAKNIPLLAVYRYYLALWDIACCYQYLNKQLAQLLHLDRGIQDTPSRRQLEQLQHLWMLHSLLTRCTQRLNKIYGLLMLAARFDNLAFFAINTYWGIVFSFSVKAPFYVTLFGASNYYVHLLDFYLLNFMCDQTMWYQSAIRHSLSEGHWSREVNAFVLYACTSKLDFWVCGLYKVNRRSWFQMQISIITFSILLLQFHLLHNSLSKLAYK</sequence>
<protein>
    <recommendedName>
        <fullName evidence="6">Gustatory receptor</fullName>
    </recommendedName>
</protein>